<dbReference type="EMBL" id="JAFCMP010000115">
    <property type="protein sequence ID" value="KAG5185978.1"/>
    <property type="molecule type" value="Genomic_DNA"/>
</dbReference>
<gene>
    <name evidence="1" type="ORF">JKP88DRAFT_288818</name>
</gene>
<comment type="caution">
    <text evidence="1">The sequence shown here is derived from an EMBL/GenBank/DDBJ whole genome shotgun (WGS) entry which is preliminary data.</text>
</comment>
<evidence type="ECO:0000313" key="2">
    <source>
        <dbReference type="Proteomes" id="UP000664859"/>
    </source>
</evidence>
<reference evidence="1" key="1">
    <citation type="submission" date="2021-02" db="EMBL/GenBank/DDBJ databases">
        <title>First Annotated Genome of the Yellow-green Alga Tribonema minus.</title>
        <authorList>
            <person name="Mahan K.M."/>
        </authorList>
    </citation>
    <scope>NUCLEOTIDE SEQUENCE</scope>
    <source>
        <strain evidence="1">UTEX B ZZ1240</strain>
    </source>
</reference>
<accession>A0A836CI13</accession>
<organism evidence="1 2">
    <name type="scientific">Tribonema minus</name>
    <dbReference type="NCBI Taxonomy" id="303371"/>
    <lineage>
        <taxon>Eukaryota</taxon>
        <taxon>Sar</taxon>
        <taxon>Stramenopiles</taxon>
        <taxon>Ochrophyta</taxon>
        <taxon>PX clade</taxon>
        <taxon>Xanthophyceae</taxon>
        <taxon>Tribonematales</taxon>
        <taxon>Tribonemataceae</taxon>
        <taxon>Tribonema</taxon>
    </lineage>
</organism>
<keyword evidence="2" id="KW-1185">Reference proteome</keyword>
<protein>
    <submittedName>
        <fullName evidence="1">Uncharacterized protein</fullName>
    </submittedName>
</protein>
<sequence>MTASLAKGGAVIAAVAAASSGEAALRARARSRSREWRRILSAAVTGLTLRTGVQSASEDGLVRVLDAATAASAKPVVVVLNAKCLVRRVSFFGPGAVGGWAATGFEGLSLWHAPSAQWGPRGATDYLVRVSAVTPAEAAAAVRAAGAHGPAAVVRARSTGRGK</sequence>
<dbReference type="OrthoDB" id="25131at2759"/>
<dbReference type="Proteomes" id="UP000664859">
    <property type="component" value="Unassembled WGS sequence"/>
</dbReference>
<evidence type="ECO:0000313" key="1">
    <source>
        <dbReference type="EMBL" id="KAG5185978.1"/>
    </source>
</evidence>
<dbReference type="AlphaFoldDB" id="A0A836CI13"/>
<proteinExistence type="predicted"/>
<name>A0A836CI13_9STRA</name>